<dbReference type="GO" id="GO:0004515">
    <property type="term" value="F:nicotinate-nucleotide adenylyltransferase activity"/>
    <property type="evidence" value="ECO:0007669"/>
    <property type="project" value="UniProtKB-UniRule"/>
</dbReference>
<evidence type="ECO:0000259" key="12">
    <source>
        <dbReference type="Pfam" id="PF01467"/>
    </source>
</evidence>
<evidence type="ECO:0000256" key="11">
    <source>
        <dbReference type="HAMAP-Rule" id="MF_00244"/>
    </source>
</evidence>
<dbReference type="InterPro" id="IPR005248">
    <property type="entry name" value="NadD/NMNAT"/>
</dbReference>
<dbReference type="GO" id="GO:0009435">
    <property type="term" value="P:NAD+ biosynthetic process"/>
    <property type="evidence" value="ECO:0007669"/>
    <property type="project" value="UniProtKB-UniRule"/>
</dbReference>
<dbReference type="UniPathway" id="UPA00253">
    <property type="reaction ID" value="UER00332"/>
</dbReference>
<name>A0A0K6GXV4_9GAMM</name>
<dbReference type="NCBIfam" id="NF000839">
    <property type="entry name" value="PRK00071.1-1"/>
    <property type="match status" value="1"/>
</dbReference>
<comment type="pathway">
    <text evidence="2 11">Cofactor biosynthesis; NAD(+) biosynthesis; deamido-NAD(+) from nicotinate D-ribonucleotide: step 1/1.</text>
</comment>
<evidence type="ECO:0000256" key="6">
    <source>
        <dbReference type="ARBA" id="ARBA00022695"/>
    </source>
</evidence>
<evidence type="ECO:0000256" key="8">
    <source>
        <dbReference type="ARBA" id="ARBA00022840"/>
    </source>
</evidence>
<comment type="catalytic activity">
    <reaction evidence="10 11">
        <text>nicotinate beta-D-ribonucleotide + ATP + H(+) = deamido-NAD(+) + diphosphate</text>
        <dbReference type="Rhea" id="RHEA:22860"/>
        <dbReference type="ChEBI" id="CHEBI:15378"/>
        <dbReference type="ChEBI" id="CHEBI:30616"/>
        <dbReference type="ChEBI" id="CHEBI:33019"/>
        <dbReference type="ChEBI" id="CHEBI:57502"/>
        <dbReference type="ChEBI" id="CHEBI:58437"/>
        <dbReference type="EC" id="2.7.7.18"/>
    </reaction>
</comment>
<dbReference type="PANTHER" id="PTHR39321:SF3">
    <property type="entry name" value="PHOSPHOPANTETHEINE ADENYLYLTRANSFERASE"/>
    <property type="match status" value="1"/>
</dbReference>
<dbReference type="InterPro" id="IPR014729">
    <property type="entry name" value="Rossmann-like_a/b/a_fold"/>
</dbReference>
<dbReference type="PANTHER" id="PTHR39321">
    <property type="entry name" value="NICOTINATE-NUCLEOTIDE ADENYLYLTRANSFERASE-RELATED"/>
    <property type="match status" value="1"/>
</dbReference>
<dbReference type="CDD" id="cd02165">
    <property type="entry name" value="NMNAT"/>
    <property type="match status" value="1"/>
</dbReference>
<dbReference type="Gene3D" id="3.40.50.620">
    <property type="entry name" value="HUPs"/>
    <property type="match status" value="1"/>
</dbReference>
<dbReference type="Pfam" id="PF01467">
    <property type="entry name" value="CTP_transf_like"/>
    <property type="match status" value="1"/>
</dbReference>
<protein>
    <recommendedName>
        <fullName evidence="11">Probable nicotinate-nucleotide adenylyltransferase</fullName>
        <ecNumber evidence="11">2.7.7.18</ecNumber>
    </recommendedName>
    <alternativeName>
        <fullName evidence="11">Deamido-NAD(+) diphosphorylase</fullName>
    </alternativeName>
    <alternativeName>
        <fullName evidence="11">Deamido-NAD(+) pyrophosphorylase</fullName>
    </alternativeName>
    <alternativeName>
        <fullName evidence="11">Nicotinate mononucleotide adenylyltransferase</fullName>
        <shortName evidence="11">NaMN adenylyltransferase</shortName>
    </alternativeName>
</protein>
<keyword evidence="9 11" id="KW-0520">NAD</keyword>
<comment type="similarity">
    <text evidence="3 11">Belongs to the NadD family.</text>
</comment>
<keyword evidence="4 11" id="KW-0662">Pyridine nucleotide biosynthesis</keyword>
<gene>
    <name evidence="11" type="primary">nadD</name>
    <name evidence="13" type="ORF">Ga0061064_0588</name>
</gene>
<evidence type="ECO:0000256" key="3">
    <source>
        <dbReference type="ARBA" id="ARBA00009014"/>
    </source>
</evidence>
<accession>A0A0K6GXV4</accession>
<dbReference type="EMBL" id="CYHB01000001">
    <property type="protein sequence ID" value="CUA83410.1"/>
    <property type="molecule type" value="Genomic_DNA"/>
</dbReference>
<dbReference type="GO" id="GO:0005524">
    <property type="term" value="F:ATP binding"/>
    <property type="evidence" value="ECO:0007669"/>
    <property type="project" value="UniProtKB-KW"/>
</dbReference>
<keyword evidence="8 11" id="KW-0067">ATP-binding</keyword>
<evidence type="ECO:0000256" key="1">
    <source>
        <dbReference type="ARBA" id="ARBA00002324"/>
    </source>
</evidence>
<keyword evidence="6 11" id="KW-0548">Nucleotidyltransferase</keyword>
<dbReference type="EC" id="2.7.7.18" evidence="11"/>
<dbReference type="NCBIfam" id="TIGR00482">
    <property type="entry name" value="nicotinate (nicotinamide) nucleotide adenylyltransferase"/>
    <property type="match status" value="1"/>
</dbReference>
<reference evidence="14" key="1">
    <citation type="submission" date="2015-08" db="EMBL/GenBank/DDBJ databases">
        <authorList>
            <person name="Varghese N."/>
        </authorList>
    </citation>
    <scope>NUCLEOTIDE SEQUENCE [LARGE SCALE GENOMIC DNA]</scope>
    <source>
        <strain evidence="14">DSM 27808</strain>
    </source>
</reference>
<dbReference type="InterPro" id="IPR004821">
    <property type="entry name" value="Cyt_trans-like"/>
</dbReference>
<evidence type="ECO:0000256" key="4">
    <source>
        <dbReference type="ARBA" id="ARBA00022642"/>
    </source>
</evidence>
<dbReference type="SUPFAM" id="SSF52374">
    <property type="entry name" value="Nucleotidylyl transferase"/>
    <property type="match status" value="1"/>
</dbReference>
<evidence type="ECO:0000256" key="2">
    <source>
        <dbReference type="ARBA" id="ARBA00005019"/>
    </source>
</evidence>
<sequence length="209" mass="23857">MIRAILGGTFDPIHWGHLRPALHVVQQVGADILHLMPSAHPPHRDYPGATAQQRLAMAALAAEELSHCEAEPWELAQPRKSYTALTLQQLAQRWPNDTLLFLLGEDAFAGLPKWFQWQHLLDHAHFVVMQRPHSQRHYSEQLQQWLDSVETQSIASLHEQRQGHVYLAQTPAHNISATAIRNAIQTGAPWQHWLPASVADYINEHQLYR</sequence>
<evidence type="ECO:0000313" key="13">
    <source>
        <dbReference type="EMBL" id="CUA83410.1"/>
    </source>
</evidence>
<evidence type="ECO:0000256" key="10">
    <source>
        <dbReference type="ARBA" id="ARBA00048721"/>
    </source>
</evidence>
<keyword evidence="14" id="KW-1185">Reference proteome</keyword>
<dbReference type="Proteomes" id="UP000182598">
    <property type="component" value="Unassembled WGS sequence"/>
</dbReference>
<evidence type="ECO:0000313" key="14">
    <source>
        <dbReference type="Proteomes" id="UP000182598"/>
    </source>
</evidence>
<proteinExistence type="inferred from homology"/>
<comment type="function">
    <text evidence="1 11">Catalyzes the reversible adenylation of nicotinate mononucleotide (NaMN) to nicotinic acid adenine dinucleotide (NaAD).</text>
</comment>
<evidence type="ECO:0000256" key="7">
    <source>
        <dbReference type="ARBA" id="ARBA00022741"/>
    </source>
</evidence>
<evidence type="ECO:0000256" key="9">
    <source>
        <dbReference type="ARBA" id="ARBA00023027"/>
    </source>
</evidence>
<dbReference type="NCBIfam" id="TIGR00125">
    <property type="entry name" value="cyt_tran_rel"/>
    <property type="match status" value="1"/>
</dbReference>
<evidence type="ECO:0000256" key="5">
    <source>
        <dbReference type="ARBA" id="ARBA00022679"/>
    </source>
</evidence>
<keyword evidence="7 11" id="KW-0547">Nucleotide-binding</keyword>
<keyword evidence="5 11" id="KW-0808">Transferase</keyword>
<dbReference type="RefSeq" id="WP_055438257.1">
    <property type="nucleotide sequence ID" value="NZ_CYHB01000001.1"/>
</dbReference>
<dbReference type="AlphaFoldDB" id="A0A0K6GXV4"/>
<dbReference type="HAMAP" id="MF_00244">
    <property type="entry name" value="NaMN_adenylyltr"/>
    <property type="match status" value="1"/>
</dbReference>
<organism evidence="13 14">
    <name type="scientific">Pseudidiomarina woesei</name>
    <dbReference type="NCBI Taxonomy" id="1381080"/>
    <lineage>
        <taxon>Bacteria</taxon>
        <taxon>Pseudomonadati</taxon>
        <taxon>Pseudomonadota</taxon>
        <taxon>Gammaproteobacteria</taxon>
        <taxon>Alteromonadales</taxon>
        <taxon>Idiomarinaceae</taxon>
        <taxon>Pseudidiomarina</taxon>
    </lineage>
</organism>
<dbReference type="OrthoDB" id="5295945at2"/>
<feature type="domain" description="Cytidyltransferase-like" evidence="12">
    <location>
        <begin position="5"/>
        <end position="182"/>
    </location>
</feature>